<dbReference type="InterPro" id="IPR035946">
    <property type="entry name" value="YML108W-like_sf"/>
</dbReference>
<dbReference type="FunFam" id="1.25.40.190:FF:000003">
    <property type="entry name" value="Actin-related protein 2/3 complex subunit 5"/>
    <property type="match status" value="1"/>
</dbReference>
<dbReference type="Pfam" id="PF04699">
    <property type="entry name" value="P16-Arc"/>
    <property type="match status" value="1"/>
</dbReference>
<feature type="region of interest" description="Disordered" evidence="8">
    <location>
        <begin position="108"/>
        <end position="130"/>
    </location>
</feature>
<dbReference type="GO" id="GO:0005885">
    <property type="term" value="C:Arp2/3 protein complex"/>
    <property type="evidence" value="ECO:0007669"/>
    <property type="project" value="InterPro"/>
</dbReference>
<proteinExistence type="inferred from homology"/>
<comment type="function">
    <text evidence="6">Functions as a component of the Arp2/3 complex which is involved in regulation of actin polymerization and together with an activating nucleation-promoting factor (NPF) mediates the formation of branched actin networks.</text>
</comment>
<keyword evidence="3" id="KW-0963">Cytoplasm</keyword>
<dbReference type="InterPro" id="IPR036743">
    <property type="entry name" value="ARPC5_sf"/>
</dbReference>
<dbReference type="PANTHER" id="PTHR12644">
    <property type="entry name" value="ARP2/3 COMPLEX 16 KD SUBUNIT P16-ARC"/>
    <property type="match status" value="1"/>
</dbReference>
<dbReference type="Gene3D" id="1.25.40.190">
    <property type="entry name" value="Actin-related protein 2/3 complex subunit 5"/>
    <property type="match status" value="1"/>
</dbReference>
<evidence type="ECO:0000256" key="5">
    <source>
        <dbReference type="ARBA" id="ARBA00040214"/>
    </source>
</evidence>
<comment type="similarity">
    <text evidence="2 7">Belongs to the ARPC5 family.</text>
</comment>
<dbReference type="SUPFAM" id="SSF89975">
    <property type="entry name" value="Hypothetical protein Yml108w"/>
    <property type="match status" value="1"/>
</dbReference>
<evidence type="ECO:0000256" key="4">
    <source>
        <dbReference type="ARBA" id="ARBA00023212"/>
    </source>
</evidence>
<organism evidence="9">
    <name type="scientific">Candidozyma auris</name>
    <name type="common">Yeast</name>
    <name type="synonym">Candida auris</name>
    <dbReference type="NCBI Taxonomy" id="498019"/>
    <lineage>
        <taxon>Eukaryota</taxon>
        <taxon>Fungi</taxon>
        <taxon>Dikarya</taxon>
        <taxon>Ascomycota</taxon>
        <taxon>Saccharomycotina</taxon>
        <taxon>Pichiomycetes</taxon>
        <taxon>Metschnikowiaceae</taxon>
        <taxon>Candidozyma</taxon>
    </lineage>
</organism>
<evidence type="ECO:0000256" key="3">
    <source>
        <dbReference type="ARBA" id="ARBA00022490"/>
    </source>
</evidence>
<dbReference type="SUPFAM" id="SSF69103">
    <property type="entry name" value="Arp2/3 complex 16 kDa subunit ARPC5"/>
    <property type="match status" value="1"/>
</dbReference>
<dbReference type="InterPro" id="IPR006789">
    <property type="entry name" value="ARPC5"/>
</dbReference>
<accession>A0A8F2W0U0</accession>
<name>A0A8F2W0U0_CANAR</name>
<dbReference type="EMBL" id="CP076750">
    <property type="protein sequence ID" value="QWW23572.1"/>
    <property type="molecule type" value="Genomic_DNA"/>
</dbReference>
<dbReference type="GO" id="GO:0034314">
    <property type="term" value="P:Arp2/3 complex-mediated actin nucleation"/>
    <property type="evidence" value="ECO:0007669"/>
    <property type="project" value="InterPro"/>
</dbReference>
<reference evidence="9" key="1">
    <citation type="submission" date="2021-06" db="EMBL/GenBank/DDBJ databases">
        <title>Candida auris outbreak in lebanese hospital.</title>
        <authorList>
            <person name="Finianos M."/>
        </authorList>
    </citation>
    <scope>NUCLEOTIDE SEQUENCE</scope>
    <source>
        <strain evidence="9">CA7LBN</strain>
    </source>
</reference>
<dbReference type="Pfam" id="PF08987">
    <property type="entry name" value="DUF1892"/>
    <property type="match status" value="1"/>
</dbReference>
<comment type="subcellular location">
    <subcellularLocation>
        <location evidence="1">Cytoplasm</location>
        <location evidence="1">Cytoskeleton</location>
    </subcellularLocation>
</comment>
<keyword evidence="4 7" id="KW-0206">Cytoskeleton</keyword>
<dbReference type="Proteomes" id="UP000825438">
    <property type="component" value="Chromosome II"/>
</dbReference>
<protein>
    <recommendedName>
        <fullName evidence="5 7">Actin-related protein 2/3 complex subunit 5</fullName>
    </recommendedName>
</protein>
<evidence type="ECO:0000256" key="1">
    <source>
        <dbReference type="ARBA" id="ARBA00004245"/>
    </source>
</evidence>
<dbReference type="AlphaFoldDB" id="A0A8F2W0U0"/>
<comment type="function">
    <text evidence="7">Functions as component of the Arp2/3 complex which is involved in regulation of actin polymerization and together with an activating nucleation-promoting factor (NPF) mediates the formation of branched actin networks. Arp2/3 complex plays a critical role in the control of cell morphogenesis via the modulation of cell polarity development.</text>
</comment>
<dbReference type="Gene3D" id="3.10.20.250">
    <property type="entry name" value="YML108W-like"/>
    <property type="match status" value="1"/>
</dbReference>
<dbReference type="GO" id="GO:0044396">
    <property type="term" value="P:actin cortical patch organization"/>
    <property type="evidence" value="ECO:0007669"/>
    <property type="project" value="UniProtKB-ARBA"/>
</dbReference>
<evidence type="ECO:0000256" key="6">
    <source>
        <dbReference type="ARBA" id="ARBA00060329"/>
    </source>
</evidence>
<evidence type="ECO:0000313" key="9">
    <source>
        <dbReference type="EMBL" id="QWW23572.1"/>
    </source>
</evidence>
<evidence type="ECO:0000256" key="7">
    <source>
        <dbReference type="RuleBase" id="RU004301"/>
    </source>
</evidence>
<dbReference type="InterPro" id="IPR015080">
    <property type="entry name" value="DUF1892"/>
</dbReference>
<feature type="region of interest" description="Disordered" evidence="8">
    <location>
        <begin position="1"/>
        <end position="21"/>
    </location>
</feature>
<gene>
    <name evidence="9" type="ORF">CA7LBN_002373</name>
</gene>
<dbReference type="GO" id="GO:0030833">
    <property type="term" value="P:regulation of actin filament polymerization"/>
    <property type="evidence" value="ECO:0007669"/>
    <property type="project" value="InterPro"/>
</dbReference>
<evidence type="ECO:0000256" key="8">
    <source>
        <dbReference type="SAM" id="MobiDB-lite"/>
    </source>
</evidence>
<sequence>MPPEDIPNPRQTGEDDGLENPMRAIVVVNSPDVPEGEMEERMLDCVQTFDEVDSFFDKFDEDVALPNESHIKYEVGSDGLVVIIVDSKRLKETVLKFIDDFAAEVADAAKDDPTEDKEAEDKEGSTKRQKKYQLLNLNASTPYTKMEDWRRIDIDALEPENHLSKEDLVPDLPPVSYEEISTISKQVRQSLSSGQFLPALQLALDNPPYVADEATKNLHAETVFEILVSIKNNHSVNEFSNIVKQLTSDQQDNLVKYLYKNMNTSYGAKQGGLLLSWFEKTVDVTGLGPVVRFFCDRRTV</sequence>
<evidence type="ECO:0000256" key="2">
    <source>
        <dbReference type="ARBA" id="ARBA00006084"/>
    </source>
</evidence>